<evidence type="ECO:0000256" key="3">
    <source>
        <dbReference type="ARBA" id="ARBA00022806"/>
    </source>
</evidence>
<proteinExistence type="predicted"/>
<dbReference type="InterPro" id="IPR027417">
    <property type="entry name" value="P-loop_NTPase"/>
</dbReference>
<feature type="domain" description="Helicase-associated" evidence="5">
    <location>
        <begin position="102"/>
        <end position="192"/>
    </location>
</feature>
<sequence length="448" mass="50813">MKEKHFDPNRNMESLETTWVARANALQRKGRAGRVMPGVCFHLYTGHRFKYHFLGQPVPEIHRVPLEKLILNIKLLQVFEDKDVKQVLGSFIEPPVSDSIDSAISRLQSVGALDKDIELTALGQHLATLPVDVRIGKLILYGAIFSCLDAALTMAACLSFQSIFFTPFDKKDLANAKKMEFATAFSDQMAVLNAYKKWLKAHKTSPIAGRNYANENYLSLKTLISIADVKYQFLELLVDIGFVSVNLKYSKRIMGRDEIVNITGNEFNKYGENYRLLSSVLCAALYPNVVKILTPPKSFMMSAAGAVPKEIEAKDLRFTTVKEKVFMHPSSVNYKVSNFPSPYLVYQEKVRTSKIFIRDCSMVPVISLVLFTGYDLDIKVHNGSSFISLENGWIMLQVEEHKVAEMIKMIKLELLELLEEKIRDPLLNLQNNDKSYRIITTILRLISS</sequence>
<dbReference type="GO" id="GO:0016787">
    <property type="term" value="F:hydrolase activity"/>
    <property type="evidence" value="ECO:0007669"/>
    <property type="project" value="UniProtKB-KW"/>
</dbReference>
<evidence type="ECO:0000313" key="7">
    <source>
        <dbReference type="Proteomes" id="UP001516400"/>
    </source>
</evidence>
<keyword evidence="1" id="KW-0547">Nucleotide-binding</keyword>
<evidence type="ECO:0000256" key="4">
    <source>
        <dbReference type="ARBA" id="ARBA00022840"/>
    </source>
</evidence>
<reference evidence="6 7" key="1">
    <citation type="journal article" date="2021" name="BMC Biol.">
        <title>Horizontally acquired antibacterial genes associated with adaptive radiation of ladybird beetles.</title>
        <authorList>
            <person name="Li H.S."/>
            <person name="Tang X.F."/>
            <person name="Huang Y.H."/>
            <person name="Xu Z.Y."/>
            <person name="Chen M.L."/>
            <person name="Du X.Y."/>
            <person name="Qiu B.Y."/>
            <person name="Chen P.T."/>
            <person name="Zhang W."/>
            <person name="Slipinski A."/>
            <person name="Escalona H.E."/>
            <person name="Waterhouse R.M."/>
            <person name="Zwick A."/>
            <person name="Pang H."/>
        </authorList>
    </citation>
    <scope>NUCLEOTIDE SEQUENCE [LARGE SCALE GENOMIC DNA]</scope>
    <source>
        <strain evidence="6">SYSU2018</strain>
    </source>
</reference>
<dbReference type="InterPro" id="IPR059023">
    <property type="entry name" value="RNA_hel_CTD"/>
</dbReference>
<evidence type="ECO:0000256" key="1">
    <source>
        <dbReference type="ARBA" id="ARBA00022741"/>
    </source>
</evidence>
<name>A0ABD2MMA9_9CUCU</name>
<dbReference type="Gene3D" id="1.20.120.1080">
    <property type="match status" value="1"/>
</dbReference>
<dbReference type="GO" id="GO:0005524">
    <property type="term" value="F:ATP binding"/>
    <property type="evidence" value="ECO:0007669"/>
    <property type="project" value="UniProtKB-KW"/>
</dbReference>
<keyword evidence="2" id="KW-0378">Hydrolase</keyword>
<dbReference type="FunFam" id="1.20.120.1080:FF:000002">
    <property type="entry name" value="Putative ATP-dependent RNA helicase DHX36"/>
    <property type="match status" value="1"/>
</dbReference>
<dbReference type="PANTHER" id="PTHR18934:SF145">
    <property type="entry name" value="ATP-DEPENDENT RNA HELICASE DHX57-RELATED"/>
    <property type="match status" value="1"/>
</dbReference>
<protein>
    <recommendedName>
        <fullName evidence="5">Helicase-associated domain-containing protein</fullName>
    </recommendedName>
</protein>
<comment type="caution">
    <text evidence="6">The sequence shown here is derived from an EMBL/GenBank/DDBJ whole genome shotgun (WGS) entry which is preliminary data.</text>
</comment>
<dbReference type="PANTHER" id="PTHR18934">
    <property type="entry name" value="ATP-DEPENDENT RNA HELICASE"/>
    <property type="match status" value="1"/>
</dbReference>
<dbReference type="AlphaFoldDB" id="A0ABD2MMA9"/>
<organism evidence="6 7">
    <name type="scientific">Cryptolaemus montrouzieri</name>
    <dbReference type="NCBI Taxonomy" id="559131"/>
    <lineage>
        <taxon>Eukaryota</taxon>
        <taxon>Metazoa</taxon>
        <taxon>Ecdysozoa</taxon>
        <taxon>Arthropoda</taxon>
        <taxon>Hexapoda</taxon>
        <taxon>Insecta</taxon>
        <taxon>Pterygota</taxon>
        <taxon>Neoptera</taxon>
        <taxon>Endopterygota</taxon>
        <taxon>Coleoptera</taxon>
        <taxon>Polyphaga</taxon>
        <taxon>Cucujiformia</taxon>
        <taxon>Coccinelloidea</taxon>
        <taxon>Coccinellidae</taxon>
        <taxon>Scymninae</taxon>
        <taxon>Scymnini</taxon>
        <taxon>Cryptolaemus</taxon>
    </lineage>
</organism>
<dbReference type="Gene3D" id="3.40.50.300">
    <property type="entry name" value="P-loop containing nucleotide triphosphate hydrolases"/>
    <property type="match status" value="1"/>
</dbReference>
<evidence type="ECO:0000256" key="2">
    <source>
        <dbReference type="ARBA" id="ARBA00022801"/>
    </source>
</evidence>
<dbReference type="SMART" id="SM00847">
    <property type="entry name" value="HA2"/>
    <property type="match status" value="1"/>
</dbReference>
<keyword evidence="4" id="KW-0067">ATP-binding</keyword>
<dbReference type="Pfam" id="PF07717">
    <property type="entry name" value="OB_NTP_bind"/>
    <property type="match status" value="1"/>
</dbReference>
<dbReference type="InterPro" id="IPR011709">
    <property type="entry name" value="DEAD-box_helicase_OB_fold"/>
</dbReference>
<dbReference type="InterPro" id="IPR048333">
    <property type="entry name" value="HA2_WH"/>
</dbReference>
<keyword evidence="7" id="KW-1185">Reference proteome</keyword>
<dbReference type="Pfam" id="PF26026">
    <property type="entry name" value="RNA_hel_CTD"/>
    <property type="match status" value="1"/>
</dbReference>
<dbReference type="Pfam" id="PF21010">
    <property type="entry name" value="HA2_C"/>
    <property type="match status" value="1"/>
</dbReference>
<dbReference type="Proteomes" id="UP001516400">
    <property type="component" value="Unassembled WGS sequence"/>
</dbReference>
<keyword evidence="3" id="KW-0347">Helicase</keyword>
<gene>
    <name evidence="6" type="ORF">HHI36_011640</name>
</gene>
<dbReference type="GO" id="GO:0004386">
    <property type="term" value="F:helicase activity"/>
    <property type="evidence" value="ECO:0007669"/>
    <property type="project" value="UniProtKB-KW"/>
</dbReference>
<evidence type="ECO:0000313" key="6">
    <source>
        <dbReference type="EMBL" id="KAL3267517.1"/>
    </source>
</evidence>
<dbReference type="SUPFAM" id="SSF52540">
    <property type="entry name" value="P-loop containing nucleoside triphosphate hydrolases"/>
    <property type="match status" value="1"/>
</dbReference>
<dbReference type="Pfam" id="PF04408">
    <property type="entry name" value="WHD_HA2"/>
    <property type="match status" value="1"/>
</dbReference>
<dbReference type="EMBL" id="JABFTP020000001">
    <property type="protein sequence ID" value="KAL3267517.1"/>
    <property type="molecule type" value="Genomic_DNA"/>
</dbReference>
<dbReference type="InterPro" id="IPR007502">
    <property type="entry name" value="Helicase-assoc_dom"/>
</dbReference>
<evidence type="ECO:0000259" key="5">
    <source>
        <dbReference type="SMART" id="SM00847"/>
    </source>
</evidence>
<accession>A0ABD2MMA9</accession>